<feature type="non-terminal residue" evidence="2">
    <location>
        <position position="1"/>
    </location>
</feature>
<dbReference type="RefSeq" id="WP_180385154.1">
    <property type="nucleotide sequence ID" value="NZ_NDYN01000030.1"/>
</dbReference>
<feature type="compositionally biased region" description="Polar residues" evidence="1">
    <location>
        <begin position="30"/>
        <end position="42"/>
    </location>
</feature>
<gene>
    <name evidence="2" type="ORF">B9N65_10770</name>
</gene>
<dbReference type="EMBL" id="NDYN01000030">
    <property type="protein sequence ID" value="OUT06695.1"/>
    <property type="molecule type" value="Genomic_DNA"/>
</dbReference>
<evidence type="ECO:0000256" key="1">
    <source>
        <dbReference type="SAM" id="MobiDB-lite"/>
    </source>
</evidence>
<sequence>HPNDHTAPSEPTITFVEDINPKDGKLNKAENGSDSDNANTTAKISVPTDAVVGDVIKYTVNGGTEQSHTITNADKTAGHVEIKVPVVDGQTSSVTAKIVDQAGNASKEVSGSVDVDLTIGNPKVRFLEDTDNNGVLSIAEVAAIKDGKAHWVIDIPTDGSIKAGDVIQSIDSKGNWVKFVTITDEMIKDGRFEATFNVDIEKLRNGKYETPEYRFADDAGNISDSSKATLTLD</sequence>
<dbReference type="Gene3D" id="2.60.40.10">
    <property type="entry name" value="Immunoglobulins"/>
    <property type="match status" value="1"/>
</dbReference>
<dbReference type="PROSITE" id="PS00018">
    <property type="entry name" value="EF_HAND_1"/>
    <property type="match status" value="1"/>
</dbReference>
<dbReference type="InterPro" id="IPR018247">
    <property type="entry name" value="EF_Hand_1_Ca_BS"/>
</dbReference>
<feature type="non-terminal residue" evidence="2">
    <location>
        <position position="233"/>
    </location>
</feature>
<evidence type="ECO:0000313" key="3">
    <source>
        <dbReference type="Proteomes" id="UP000196317"/>
    </source>
</evidence>
<dbReference type="AlphaFoldDB" id="A0A1Y5MLW5"/>
<feature type="region of interest" description="Disordered" evidence="1">
    <location>
        <begin position="1"/>
        <end position="42"/>
    </location>
</feature>
<comment type="caution">
    <text evidence="2">The sequence shown here is derived from an EMBL/GenBank/DDBJ whole genome shotgun (WGS) entry which is preliminary data.</text>
</comment>
<proteinExistence type="predicted"/>
<feature type="compositionally biased region" description="Basic and acidic residues" evidence="1">
    <location>
        <begin position="19"/>
        <end position="28"/>
    </location>
</feature>
<accession>A0A1Y5MLW5</accession>
<reference evidence="2 3" key="1">
    <citation type="submission" date="2017-04" db="EMBL/GenBank/DDBJ databases">
        <title>Complete genome of Campylobacter concisus ATCC 33237T and draft genomes for an additional eight well characterized C. concisus strains.</title>
        <authorList>
            <person name="Cornelius A.J."/>
            <person name="Miller W.G."/>
            <person name="Lastovica A.J."/>
            <person name="On S.L."/>
            <person name="French N.P."/>
            <person name="Vandenberg O."/>
            <person name="Biggs P.J."/>
        </authorList>
    </citation>
    <scope>NUCLEOTIDE SEQUENCE [LARGE SCALE GENOMIC DNA]</scope>
    <source>
        <strain evidence="2 3">CCUG 19995</strain>
    </source>
</reference>
<evidence type="ECO:0008006" key="4">
    <source>
        <dbReference type="Google" id="ProtNLM"/>
    </source>
</evidence>
<evidence type="ECO:0000313" key="2">
    <source>
        <dbReference type="EMBL" id="OUT06695.1"/>
    </source>
</evidence>
<protein>
    <recommendedName>
        <fullName evidence="4">Bacterial Ig-like domain-containing protein</fullName>
    </recommendedName>
</protein>
<dbReference type="InterPro" id="IPR013783">
    <property type="entry name" value="Ig-like_fold"/>
</dbReference>
<dbReference type="Proteomes" id="UP000196317">
    <property type="component" value="Unassembled WGS sequence"/>
</dbReference>
<name>A0A1Y5MLW5_9BACT</name>
<organism evidence="2 3">
    <name type="scientific">Campylobacter concisus</name>
    <dbReference type="NCBI Taxonomy" id="199"/>
    <lineage>
        <taxon>Bacteria</taxon>
        <taxon>Pseudomonadati</taxon>
        <taxon>Campylobacterota</taxon>
        <taxon>Epsilonproteobacteria</taxon>
        <taxon>Campylobacterales</taxon>
        <taxon>Campylobacteraceae</taxon>
        <taxon>Campylobacter</taxon>
    </lineage>
</organism>